<name>A0A2T0SVQ7_9PSEU</name>
<dbReference type="InterPro" id="IPR002934">
    <property type="entry name" value="Polymerase_NTP_transf_dom"/>
</dbReference>
<evidence type="ECO:0000313" key="2">
    <source>
        <dbReference type="EMBL" id="PRY37504.1"/>
    </source>
</evidence>
<sequence>MPTFRHHIATGIPGVGDFDEDAVLAKVHLAEGDVLVLSGSLVDGSGTPSSDFDFCVIVDEADERFHRETFPRTEHMRFYTSGDRVKASFDYLPDSLLGVDAEYRTADEIRDMLAAHRKLYRHLTTRARKSSGFASSAVDFRLLSRLTYGVPLLNAGAFAEITADLVPGEVCYTAFRTAVGSYPDFRDLAGMWVQQDYETALVAARKLGVDCFRGLTHAHGNTNRNPKYLGRFLDRLPEHLSDLTTRFRGLYAYGVADPADAPEAILTWLDLIDLACAEIRRVRDDAPSFVSRDDFLDLLKGELHETMSWSPEISNEYCFRAREATGDVPSLRELLAAMEKCGAADHGLPLREWAAGRTAPAGENNKSA</sequence>
<feature type="domain" description="Polymerase nucleotidyl transferase" evidence="1">
    <location>
        <begin position="34"/>
        <end position="109"/>
    </location>
</feature>
<dbReference type="SUPFAM" id="SSF81301">
    <property type="entry name" value="Nucleotidyltransferase"/>
    <property type="match status" value="1"/>
</dbReference>
<organism evidence="2 3">
    <name type="scientific">Umezawaea tangerina</name>
    <dbReference type="NCBI Taxonomy" id="84725"/>
    <lineage>
        <taxon>Bacteria</taxon>
        <taxon>Bacillati</taxon>
        <taxon>Actinomycetota</taxon>
        <taxon>Actinomycetes</taxon>
        <taxon>Pseudonocardiales</taxon>
        <taxon>Pseudonocardiaceae</taxon>
        <taxon>Umezawaea</taxon>
    </lineage>
</organism>
<dbReference type="Proteomes" id="UP000239494">
    <property type="component" value="Unassembled WGS sequence"/>
</dbReference>
<dbReference type="AlphaFoldDB" id="A0A2T0SVQ7"/>
<dbReference type="InterPro" id="IPR043519">
    <property type="entry name" value="NT_sf"/>
</dbReference>
<dbReference type="RefSeq" id="WP_342749829.1">
    <property type="nucleotide sequence ID" value="NZ_PVTF01000010.1"/>
</dbReference>
<proteinExistence type="predicted"/>
<dbReference type="EMBL" id="PVTF01000010">
    <property type="protein sequence ID" value="PRY37504.1"/>
    <property type="molecule type" value="Genomic_DNA"/>
</dbReference>
<dbReference type="GO" id="GO:0016779">
    <property type="term" value="F:nucleotidyltransferase activity"/>
    <property type="evidence" value="ECO:0007669"/>
    <property type="project" value="InterPro"/>
</dbReference>
<evidence type="ECO:0000313" key="3">
    <source>
        <dbReference type="Proteomes" id="UP000239494"/>
    </source>
</evidence>
<accession>A0A2T0SVQ7</accession>
<keyword evidence="3" id="KW-1185">Reference proteome</keyword>
<dbReference type="Pfam" id="PF01909">
    <property type="entry name" value="NTP_transf_2"/>
    <property type="match status" value="1"/>
</dbReference>
<comment type="caution">
    <text evidence="2">The sequence shown here is derived from an EMBL/GenBank/DDBJ whole genome shotgun (WGS) entry which is preliminary data.</text>
</comment>
<evidence type="ECO:0000259" key="1">
    <source>
        <dbReference type="Pfam" id="PF01909"/>
    </source>
</evidence>
<reference evidence="2 3" key="1">
    <citation type="submission" date="2018-03" db="EMBL/GenBank/DDBJ databases">
        <title>Genomic Encyclopedia of Archaeal and Bacterial Type Strains, Phase II (KMG-II): from individual species to whole genera.</title>
        <authorList>
            <person name="Goeker M."/>
        </authorList>
    </citation>
    <scope>NUCLEOTIDE SEQUENCE [LARGE SCALE GENOMIC DNA]</scope>
    <source>
        <strain evidence="2 3">DSM 44720</strain>
    </source>
</reference>
<protein>
    <recommendedName>
        <fullName evidence="1">Polymerase nucleotidyl transferase domain-containing protein</fullName>
    </recommendedName>
</protein>
<gene>
    <name evidence="2" type="ORF">CLV43_110316</name>
</gene>